<evidence type="ECO:0000313" key="4">
    <source>
        <dbReference type="Proteomes" id="UP000515563"/>
    </source>
</evidence>
<dbReference type="AlphaFoldDB" id="A0A7G6X9K4"/>
<dbReference type="KEGG" id="kqi:F1D05_13515"/>
<dbReference type="GO" id="GO:0005737">
    <property type="term" value="C:cytoplasm"/>
    <property type="evidence" value="ECO:0007669"/>
    <property type="project" value="TreeGrafter"/>
</dbReference>
<dbReference type="EMBL" id="CP043661">
    <property type="protein sequence ID" value="QNE22919.1"/>
    <property type="molecule type" value="Genomic_DNA"/>
</dbReference>
<feature type="compositionally biased region" description="Basic and acidic residues" evidence="1">
    <location>
        <begin position="314"/>
        <end position="330"/>
    </location>
</feature>
<reference evidence="4" key="1">
    <citation type="submission" date="2019-09" db="EMBL/GenBank/DDBJ databases">
        <title>Antimicrobial potential of Antarctic Bacteria.</title>
        <authorList>
            <person name="Benaud N."/>
            <person name="Edwards R.J."/>
            <person name="Ferrari B.C."/>
        </authorList>
    </citation>
    <scope>NUCLEOTIDE SEQUENCE [LARGE SCALE GENOMIC DNA]</scope>
    <source>
        <strain evidence="4">SPB151</strain>
    </source>
</reference>
<dbReference type="PANTHER" id="PTHR45527">
    <property type="entry name" value="NONRIBOSOMAL PEPTIDE SYNTHETASE"/>
    <property type="match status" value="1"/>
</dbReference>
<feature type="compositionally biased region" description="Basic and acidic residues" evidence="1">
    <location>
        <begin position="183"/>
        <end position="223"/>
    </location>
</feature>
<feature type="domain" description="AMP-dependent synthetase/ligase" evidence="2">
    <location>
        <begin position="67"/>
        <end position="196"/>
    </location>
</feature>
<feature type="compositionally biased region" description="Basic residues" evidence="1">
    <location>
        <begin position="333"/>
        <end position="352"/>
    </location>
</feature>
<keyword evidence="4" id="KW-1185">Reference proteome</keyword>
<dbReference type="GO" id="GO:0044550">
    <property type="term" value="P:secondary metabolite biosynthetic process"/>
    <property type="evidence" value="ECO:0007669"/>
    <property type="project" value="TreeGrafter"/>
</dbReference>
<dbReference type="PANTHER" id="PTHR45527:SF1">
    <property type="entry name" value="FATTY ACID SYNTHASE"/>
    <property type="match status" value="1"/>
</dbReference>
<reference evidence="3 4" key="2">
    <citation type="journal article" date="2020" name="Microbiol. Resour. Announc.">
        <title>Antarctic desert soil bacteria exhibit high novel natural product potential, evaluated through long-read genome sequencing and comparative genomics.</title>
        <authorList>
            <person name="Benaud N."/>
            <person name="Edwards R.J."/>
            <person name="Amos T.G."/>
            <person name="D'Agostino P.M."/>
            <person name="Gutierrez-Chavez C."/>
            <person name="Montgomery K."/>
            <person name="Nicetic I."/>
            <person name="Ferrari B.C."/>
        </authorList>
    </citation>
    <scope>NUCLEOTIDE SEQUENCE [LARGE SCALE GENOMIC DNA]</scope>
    <source>
        <strain evidence="3 4">SPB151</strain>
    </source>
</reference>
<gene>
    <name evidence="3" type="ORF">F1D05_13515</name>
</gene>
<dbReference type="GO" id="GO:0031177">
    <property type="term" value="F:phosphopantetheine binding"/>
    <property type="evidence" value="ECO:0007669"/>
    <property type="project" value="TreeGrafter"/>
</dbReference>
<evidence type="ECO:0000313" key="3">
    <source>
        <dbReference type="EMBL" id="QNE22919.1"/>
    </source>
</evidence>
<feature type="region of interest" description="Disordered" evidence="1">
    <location>
        <begin position="158"/>
        <end position="441"/>
    </location>
</feature>
<protein>
    <submittedName>
        <fullName evidence="3">AMP-binding protein</fullName>
    </submittedName>
</protein>
<feature type="compositionally biased region" description="Basic residues" evidence="1">
    <location>
        <begin position="271"/>
        <end position="281"/>
    </location>
</feature>
<sequence>MSHRGWLPGCRETLAFKGYFCIFSPRSLPACLASRAGFGSAERVRGGTLRSADAGPKSIAVTIATLAAARPGRTAVVHAGETLTYGELIERADSVAAALSASGAGPDNVVALEVPRGTEFVIGALGVLRAGAAYLPVDPALPAARRDYLLTDAKPTAVLRPGPAQRGHQHLDSPGLPSRRSRLRDLHVRLDRTPQRRADPPLRALEPDRLAAARPRSDRDRPGVVRLRPRLRRGDDGDLDDAGFRRNLGHPDRGAASQTYRLARLPPRLGNHGRLRSHRSGRGTDDLAVARQSALESPVHRRRSADGTTAGHPALHDLQRLRAHRDDGGRNLRPGRPRRRRTNDRQGHRRRHPADPRPSRRTGDNRRTLHRRCRCCPRLPRPTRTDRGSVRHRSGTRSSLPNRRPGLTPRGRRTRLPGPGRRPGPDPRPAGRAGRGRDRAR</sequence>
<evidence type="ECO:0000259" key="2">
    <source>
        <dbReference type="Pfam" id="PF00501"/>
    </source>
</evidence>
<dbReference type="InterPro" id="IPR000873">
    <property type="entry name" value="AMP-dep_synth/lig_dom"/>
</dbReference>
<dbReference type="SUPFAM" id="SSF56801">
    <property type="entry name" value="Acetyl-CoA synthetase-like"/>
    <property type="match status" value="1"/>
</dbReference>
<dbReference type="Gene3D" id="3.40.50.980">
    <property type="match status" value="2"/>
</dbReference>
<dbReference type="Proteomes" id="UP000515563">
    <property type="component" value="Chromosome"/>
</dbReference>
<dbReference type="Pfam" id="PF00501">
    <property type="entry name" value="AMP-binding"/>
    <property type="match status" value="1"/>
</dbReference>
<name>A0A7G6X9K4_9ACTN</name>
<proteinExistence type="predicted"/>
<evidence type="ECO:0000256" key="1">
    <source>
        <dbReference type="SAM" id="MobiDB-lite"/>
    </source>
</evidence>
<feature type="compositionally biased region" description="Basic and acidic residues" evidence="1">
    <location>
        <begin position="353"/>
        <end position="367"/>
    </location>
</feature>
<dbReference type="GO" id="GO:0043041">
    <property type="term" value="P:amino acid activation for nonribosomal peptide biosynthetic process"/>
    <property type="evidence" value="ECO:0007669"/>
    <property type="project" value="TreeGrafter"/>
</dbReference>
<organism evidence="3 4">
    <name type="scientific">Kribbella qitaiheensis</name>
    <dbReference type="NCBI Taxonomy" id="1544730"/>
    <lineage>
        <taxon>Bacteria</taxon>
        <taxon>Bacillati</taxon>
        <taxon>Actinomycetota</taxon>
        <taxon>Actinomycetes</taxon>
        <taxon>Propionibacteriales</taxon>
        <taxon>Kribbellaceae</taxon>
        <taxon>Kribbella</taxon>
    </lineage>
</organism>
<accession>A0A7G6X9K4</accession>